<dbReference type="EMBL" id="SOYY01000009">
    <property type="protein sequence ID" value="KAA0717163.1"/>
    <property type="molecule type" value="Genomic_DNA"/>
</dbReference>
<dbReference type="Gene3D" id="2.60.40.10">
    <property type="entry name" value="Immunoglobulins"/>
    <property type="match status" value="1"/>
</dbReference>
<proteinExistence type="predicted"/>
<accession>A0A5A9P5H3</accession>
<protein>
    <recommendedName>
        <fullName evidence="3">Ig-like domain-containing protein</fullName>
    </recommendedName>
</protein>
<dbReference type="SUPFAM" id="SSF48726">
    <property type="entry name" value="Immunoglobulin"/>
    <property type="match status" value="1"/>
</dbReference>
<organism evidence="1 2">
    <name type="scientific">Triplophysa tibetana</name>
    <dbReference type="NCBI Taxonomy" id="1572043"/>
    <lineage>
        <taxon>Eukaryota</taxon>
        <taxon>Metazoa</taxon>
        <taxon>Chordata</taxon>
        <taxon>Craniata</taxon>
        <taxon>Vertebrata</taxon>
        <taxon>Euteleostomi</taxon>
        <taxon>Actinopterygii</taxon>
        <taxon>Neopterygii</taxon>
        <taxon>Teleostei</taxon>
        <taxon>Ostariophysi</taxon>
        <taxon>Cypriniformes</taxon>
        <taxon>Nemacheilidae</taxon>
        <taxon>Triplophysa</taxon>
    </lineage>
</organism>
<comment type="caution">
    <text evidence="1">The sequence shown here is derived from an EMBL/GenBank/DDBJ whole genome shotgun (WGS) entry which is preliminary data.</text>
</comment>
<name>A0A5A9P5H3_9TELE</name>
<keyword evidence="2" id="KW-1185">Reference proteome</keyword>
<evidence type="ECO:0008006" key="3">
    <source>
        <dbReference type="Google" id="ProtNLM"/>
    </source>
</evidence>
<dbReference type="InterPro" id="IPR013783">
    <property type="entry name" value="Ig-like_fold"/>
</dbReference>
<dbReference type="Proteomes" id="UP000324632">
    <property type="component" value="Chromosome 9"/>
</dbReference>
<reference evidence="1 2" key="1">
    <citation type="journal article" date="2019" name="Mol. Ecol. Resour.">
        <title>Chromosome-level genome assembly of Triplophysa tibetana, a fish adapted to the harsh high-altitude environment of the Tibetan Plateau.</title>
        <authorList>
            <person name="Yang X."/>
            <person name="Liu H."/>
            <person name="Ma Z."/>
            <person name="Zou Y."/>
            <person name="Zou M."/>
            <person name="Mao Y."/>
            <person name="Li X."/>
            <person name="Wang H."/>
            <person name="Chen T."/>
            <person name="Wang W."/>
            <person name="Yang R."/>
        </authorList>
    </citation>
    <scope>NUCLEOTIDE SEQUENCE [LARGE SCALE GENOMIC DNA]</scope>
    <source>
        <strain evidence="1">TTIB1903HZAU</strain>
        <tissue evidence="1">Muscle</tissue>
    </source>
</reference>
<gene>
    <name evidence="1" type="ORF">E1301_Tti014374</name>
</gene>
<dbReference type="InterPro" id="IPR036179">
    <property type="entry name" value="Ig-like_dom_sf"/>
</dbReference>
<evidence type="ECO:0000313" key="2">
    <source>
        <dbReference type="Proteomes" id="UP000324632"/>
    </source>
</evidence>
<dbReference type="AlphaFoldDB" id="A0A5A9P5H3"/>
<sequence length="237" mass="27038">MVRPGDNAMLLCDRQVVVGQDTHWVKICSSQILPPLIVSAQKTLLLPISRFSVIWNNISKSFDLMIENITDADLGLYYCSTVEKQFIEHNRLPFEKDVYHTGDTLTRLTYASSDNNECSGSSVFKKSRGLPNTSEMQREEQIQEQDDIEEICYTSLNIPKQRSKLKRNDRIPNADNITIKTECGNREFLVVCRSRDRLSSLFASCEKPLLFQNYSSRPSGPLKHSHTVCAQQNEICV</sequence>
<evidence type="ECO:0000313" key="1">
    <source>
        <dbReference type="EMBL" id="KAA0717163.1"/>
    </source>
</evidence>